<keyword evidence="2" id="KW-1185">Reference proteome</keyword>
<sequence>MMFHFEGFLKFSHFILFKFNGKITQEKAQQTTIDTILGNERKDVYEYYQHFKKFWNINTKEVKYIQVLDGIKSNVVIPEIEEEMPLEVCLPNSQKEKSFLPVLIQQGVQIHNQIVKKMQKAFPRNENDENQPKKTGKQKLDFSNLLIDYYSPALIHFNLKEFENSIINNPLDFKFLESYIEQKLDCEKDKTLLVFEPINFHFADEKQPILETQFLEKYWNQKKLPIQKWKQIEEEIAKHRISNRIMKLIEYLVLGLKNINIEKKELEKLSKMSIMEFIQTKLKCSFFDDILALSPSFTRFAKMKHLLFINFNLPHGLSTSLANLPQKFQEKLNFDFEDNLKKINMYELIDLVENLIKNITEQFDENYSLRKILLNSIEDQKSKIFTQINDFIPKKLKLKNLLSFYENCQIFLKNK</sequence>
<dbReference type="AlphaFoldDB" id="A0A9Q0LMR2"/>
<gene>
    <name evidence="1" type="ORF">M0811_07233</name>
</gene>
<evidence type="ECO:0000313" key="1">
    <source>
        <dbReference type="EMBL" id="KAJ5075663.1"/>
    </source>
</evidence>
<name>A0A9Q0LMR2_ANAIG</name>
<dbReference type="Proteomes" id="UP001149090">
    <property type="component" value="Unassembled WGS sequence"/>
</dbReference>
<proteinExistence type="predicted"/>
<comment type="caution">
    <text evidence="1">The sequence shown here is derived from an EMBL/GenBank/DDBJ whole genome shotgun (WGS) entry which is preliminary data.</text>
</comment>
<dbReference type="EMBL" id="JAPDFW010000064">
    <property type="protein sequence ID" value="KAJ5075663.1"/>
    <property type="molecule type" value="Genomic_DNA"/>
</dbReference>
<reference evidence="1" key="1">
    <citation type="submission" date="2022-10" db="EMBL/GenBank/DDBJ databases">
        <title>Novel sulphate-reducing endosymbionts in the free-living metamonad Anaeramoeba.</title>
        <authorList>
            <person name="Jerlstrom-Hultqvist J."/>
            <person name="Cepicka I."/>
            <person name="Gallot-Lavallee L."/>
            <person name="Salas-Leiva D."/>
            <person name="Curtis B.A."/>
            <person name="Zahonova K."/>
            <person name="Pipaliya S."/>
            <person name="Dacks J."/>
            <person name="Roger A.J."/>
        </authorList>
    </citation>
    <scope>NUCLEOTIDE SEQUENCE</scope>
    <source>
        <strain evidence="1">BMAN</strain>
    </source>
</reference>
<evidence type="ECO:0000313" key="2">
    <source>
        <dbReference type="Proteomes" id="UP001149090"/>
    </source>
</evidence>
<protein>
    <submittedName>
        <fullName evidence="1">Uncharacterized protein</fullName>
    </submittedName>
</protein>
<organism evidence="1 2">
    <name type="scientific">Anaeramoeba ignava</name>
    <name type="common">Anaerobic marine amoeba</name>
    <dbReference type="NCBI Taxonomy" id="1746090"/>
    <lineage>
        <taxon>Eukaryota</taxon>
        <taxon>Metamonada</taxon>
        <taxon>Anaeramoebidae</taxon>
        <taxon>Anaeramoeba</taxon>
    </lineage>
</organism>
<accession>A0A9Q0LMR2</accession>